<dbReference type="EMBL" id="FMWG01000004">
    <property type="protein sequence ID" value="SCZ61655.1"/>
    <property type="molecule type" value="Genomic_DNA"/>
</dbReference>
<protein>
    <submittedName>
        <fullName evidence="7">Amino acid/amide ABC transporter ATP-binding protein 2, HAAT family</fullName>
    </submittedName>
</protein>
<organism evidence="7 8">
    <name type="scientific">Epibacterium ulvae</name>
    <dbReference type="NCBI Taxonomy" id="1156985"/>
    <lineage>
        <taxon>Bacteria</taxon>
        <taxon>Pseudomonadati</taxon>
        <taxon>Pseudomonadota</taxon>
        <taxon>Alphaproteobacteria</taxon>
        <taxon>Rhodobacterales</taxon>
        <taxon>Roseobacteraceae</taxon>
        <taxon>Epibacterium</taxon>
    </lineage>
</organism>
<comment type="similarity">
    <text evidence="1">Belongs to the ABC transporter superfamily.</text>
</comment>
<dbReference type="STRING" id="1156985.SAMN04488118_104270"/>
<keyword evidence="5" id="KW-0029">Amino-acid transport</keyword>
<dbReference type="PANTHER" id="PTHR43820">
    <property type="entry name" value="HIGH-AFFINITY BRANCHED-CHAIN AMINO ACID TRANSPORT ATP-BINDING PROTEIN LIVF"/>
    <property type="match status" value="1"/>
</dbReference>
<dbReference type="Proteomes" id="UP000198767">
    <property type="component" value="Unassembled WGS sequence"/>
</dbReference>
<dbReference type="GO" id="GO:0005524">
    <property type="term" value="F:ATP binding"/>
    <property type="evidence" value="ECO:0007669"/>
    <property type="project" value="UniProtKB-KW"/>
</dbReference>
<evidence type="ECO:0000313" key="7">
    <source>
        <dbReference type="EMBL" id="SCZ61655.1"/>
    </source>
</evidence>
<sequence>MSMQQFTVQNLATGYGDLQVLQDISFDVGAGECLCIAGRNGVGKTTLMRALSGELPLISGGIQMQGTEISALPTNRRHGLGLSYGPQDSVTFAPLSVKENLTLHYQDQNLERYEHLFALFPRIRERLEQSAGSLSGGERKILSFTRVMAEDAQVVLLDEPTEGVAPENIDHMATVIRSTLQARHSVIVVEQNLSLIEAIADRVIVMDHGAIIHETANGPELRNEISNLLKV</sequence>
<evidence type="ECO:0000313" key="8">
    <source>
        <dbReference type="Proteomes" id="UP000198767"/>
    </source>
</evidence>
<dbReference type="InterPro" id="IPR052156">
    <property type="entry name" value="BCAA_Transport_ATP-bd_LivF"/>
</dbReference>
<keyword evidence="2" id="KW-0813">Transport</keyword>
<evidence type="ECO:0000256" key="3">
    <source>
        <dbReference type="ARBA" id="ARBA00022741"/>
    </source>
</evidence>
<evidence type="ECO:0000256" key="1">
    <source>
        <dbReference type="ARBA" id="ARBA00005417"/>
    </source>
</evidence>
<dbReference type="InterPro" id="IPR003593">
    <property type="entry name" value="AAA+_ATPase"/>
</dbReference>
<dbReference type="GO" id="GO:0015658">
    <property type="term" value="F:branched-chain amino acid transmembrane transporter activity"/>
    <property type="evidence" value="ECO:0007669"/>
    <property type="project" value="TreeGrafter"/>
</dbReference>
<keyword evidence="3" id="KW-0547">Nucleotide-binding</keyword>
<proteinExistence type="inferred from homology"/>
<dbReference type="GO" id="GO:0016887">
    <property type="term" value="F:ATP hydrolysis activity"/>
    <property type="evidence" value="ECO:0007669"/>
    <property type="project" value="InterPro"/>
</dbReference>
<dbReference type="Gene3D" id="3.40.50.300">
    <property type="entry name" value="P-loop containing nucleotide triphosphate hydrolases"/>
    <property type="match status" value="1"/>
</dbReference>
<dbReference type="Pfam" id="PF00005">
    <property type="entry name" value="ABC_tran"/>
    <property type="match status" value="1"/>
</dbReference>
<accession>A0A1G5QIH3</accession>
<dbReference type="AlphaFoldDB" id="A0A1G5QIH3"/>
<dbReference type="SMART" id="SM00382">
    <property type="entry name" value="AAA"/>
    <property type="match status" value="1"/>
</dbReference>
<evidence type="ECO:0000259" key="6">
    <source>
        <dbReference type="PROSITE" id="PS50893"/>
    </source>
</evidence>
<evidence type="ECO:0000256" key="2">
    <source>
        <dbReference type="ARBA" id="ARBA00022448"/>
    </source>
</evidence>
<gene>
    <name evidence="7" type="ORF">SAMN04488118_104270</name>
</gene>
<keyword evidence="4 7" id="KW-0067">ATP-binding</keyword>
<keyword evidence="8" id="KW-1185">Reference proteome</keyword>
<name>A0A1G5QIH3_9RHOB</name>
<dbReference type="GO" id="GO:0015807">
    <property type="term" value="P:L-amino acid transport"/>
    <property type="evidence" value="ECO:0007669"/>
    <property type="project" value="TreeGrafter"/>
</dbReference>
<evidence type="ECO:0000256" key="4">
    <source>
        <dbReference type="ARBA" id="ARBA00022840"/>
    </source>
</evidence>
<dbReference type="PROSITE" id="PS50893">
    <property type="entry name" value="ABC_TRANSPORTER_2"/>
    <property type="match status" value="1"/>
</dbReference>
<dbReference type="PANTHER" id="PTHR43820:SF2">
    <property type="entry name" value="ABC TRANSPORTER ATP-BINDING PROTEIN"/>
    <property type="match status" value="1"/>
</dbReference>
<feature type="domain" description="ABC transporter" evidence="6">
    <location>
        <begin position="6"/>
        <end position="231"/>
    </location>
</feature>
<evidence type="ECO:0000256" key="5">
    <source>
        <dbReference type="ARBA" id="ARBA00022970"/>
    </source>
</evidence>
<dbReference type="SUPFAM" id="SSF52540">
    <property type="entry name" value="P-loop containing nucleoside triphosphate hydrolases"/>
    <property type="match status" value="1"/>
</dbReference>
<dbReference type="InterPro" id="IPR003439">
    <property type="entry name" value="ABC_transporter-like_ATP-bd"/>
</dbReference>
<dbReference type="InterPro" id="IPR027417">
    <property type="entry name" value="P-loop_NTPase"/>
</dbReference>
<reference evidence="7 8" key="1">
    <citation type="submission" date="2016-10" db="EMBL/GenBank/DDBJ databases">
        <authorList>
            <person name="de Groot N.N."/>
        </authorList>
    </citation>
    <scope>NUCLEOTIDE SEQUENCE [LARGE SCALE GENOMIC DNA]</scope>
    <source>
        <strain evidence="7 8">U95</strain>
    </source>
</reference>
<dbReference type="RefSeq" id="WP_198511987.1">
    <property type="nucleotide sequence ID" value="NZ_CANMPF010000016.1"/>
</dbReference>